<dbReference type="PRINTS" id="PR00034">
    <property type="entry name" value="HTHCRP"/>
</dbReference>
<dbReference type="PANTHER" id="PTHR24567">
    <property type="entry name" value="CRP FAMILY TRANSCRIPTIONAL REGULATORY PROTEIN"/>
    <property type="match status" value="1"/>
</dbReference>
<organism evidence="7 8">
    <name type="scientific">Dietzia aerolata</name>
    <dbReference type="NCBI Taxonomy" id="595984"/>
    <lineage>
        <taxon>Bacteria</taxon>
        <taxon>Bacillati</taxon>
        <taxon>Actinomycetota</taxon>
        <taxon>Actinomycetes</taxon>
        <taxon>Mycobacteriales</taxon>
        <taxon>Dietziaceae</taxon>
        <taxon>Dietzia</taxon>
    </lineage>
</organism>
<keyword evidence="3" id="KW-0804">Transcription</keyword>
<dbReference type="Proteomes" id="UP001589700">
    <property type="component" value="Unassembled WGS sequence"/>
</dbReference>
<dbReference type="InterPro" id="IPR036390">
    <property type="entry name" value="WH_DNA-bd_sf"/>
</dbReference>
<dbReference type="Gene3D" id="2.60.120.10">
    <property type="entry name" value="Jelly Rolls"/>
    <property type="match status" value="1"/>
</dbReference>
<name>A0ABV5JSX3_9ACTN</name>
<feature type="region of interest" description="Disordered" evidence="4">
    <location>
        <begin position="203"/>
        <end position="224"/>
    </location>
</feature>
<keyword evidence="8" id="KW-1185">Reference proteome</keyword>
<reference evidence="7 8" key="1">
    <citation type="submission" date="2024-09" db="EMBL/GenBank/DDBJ databases">
        <authorList>
            <person name="Sun Q."/>
            <person name="Mori K."/>
        </authorList>
    </citation>
    <scope>NUCLEOTIDE SEQUENCE [LARGE SCALE GENOMIC DNA]</scope>
    <source>
        <strain evidence="7 8">CCM 7659</strain>
    </source>
</reference>
<dbReference type="Pfam" id="PF13545">
    <property type="entry name" value="HTH_Crp_2"/>
    <property type="match status" value="1"/>
</dbReference>
<comment type="caution">
    <text evidence="7">The sequence shown here is derived from an EMBL/GenBank/DDBJ whole genome shotgun (WGS) entry which is preliminary data.</text>
</comment>
<dbReference type="SMART" id="SM00100">
    <property type="entry name" value="cNMP"/>
    <property type="match status" value="1"/>
</dbReference>
<dbReference type="SMART" id="SM00419">
    <property type="entry name" value="HTH_CRP"/>
    <property type="match status" value="1"/>
</dbReference>
<evidence type="ECO:0000259" key="5">
    <source>
        <dbReference type="PROSITE" id="PS50042"/>
    </source>
</evidence>
<sequence>MTSISGRPAVRGASGRRRIPLRTSCAKPHDCPAPVRLAVLRHAPFFADLDDEGIADVDRHTVALAREGGDAVYSEGDPGGHIYLVAHGRAKAYRDTEDGRTVVVDLLAAGDIFGGFDLLGRPEYGETVEAFDTLCALRISDEDFREIMVRYPTVALRVVDDLAGQLGDARTSVVNQSTRTVAERVAATLLRIADKFGEARSGFGDGEAAGGDGTGDGGQTGRRDGTLLQLPLTRVDLAGMTGSTPESVSRVMSRLRREGIIDSGRRWTAVLDRDRLADIAGE</sequence>
<dbReference type="InterPro" id="IPR050397">
    <property type="entry name" value="Env_Response_Regulators"/>
</dbReference>
<dbReference type="CDD" id="cd00038">
    <property type="entry name" value="CAP_ED"/>
    <property type="match status" value="1"/>
</dbReference>
<feature type="domain" description="HTH crp-type" evidence="6">
    <location>
        <begin position="179"/>
        <end position="274"/>
    </location>
</feature>
<evidence type="ECO:0000256" key="3">
    <source>
        <dbReference type="ARBA" id="ARBA00023163"/>
    </source>
</evidence>
<feature type="compositionally biased region" description="Gly residues" evidence="4">
    <location>
        <begin position="203"/>
        <end position="220"/>
    </location>
</feature>
<keyword evidence="1" id="KW-0805">Transcription regulation</keyword>
<dbReference type="PROSITE" id="PS51063">
    <property type="entry name" value="HTH_CRP_2"/>
    <property type="match status" value="1"/>
</dbReference>
<evidence type="ECO:0000313" key="8">
    <source>
        <dbReference type="Proteomes" id="UP001589700"/>
    </source>
</evidence>
<evidence type="ECO:0000313" key="7">
    <source>
        <dbReference type="EMBL" id="MFB9260512.1"/>
    </source>
</evidence>
<dbReference type="InterPro" id="IPR012318">
    <property type="entry name" value="HTH_CRP"/>
</dbReference>
<dbReference type="PANTHER" id="PTHR24567:SF26">
    <property type="entry name" value="REGULATORY PROTEIN YEIL"/>
    <property type="match status" value="1"/>
</dbReference>
<protein>
    <submittedName>
        <fullName evidence="7">Crp/Fnr family transcriptional regulator</fullName>
    </submittedName>
</protein>
<keyword evidence="2" id="KW-0238">DNA-binding</keyword>
<feature type="domain" description="Cyclic nucleotide-binding" evidence="5">
    <location>
        <begin position="45"/>
        <end position="165"/>
    </location>
</feature>
<dbReference type="SUPFAM" id="SSF51206">
    <property type="entry name" value="cAMP-binding domain-like"/>
    <property type="match status" value="1"/>
</dbReference>
<gene>
    <name evidence="7" type="ORF">ACFFVD_11925</name>
</gene>
<dbReference type="RefSeq" id="WP_182632947.1">
    <property type="nucleotide sequence ID" value="NZ_JAALDM010000216.1"/>
</dbReference>
<evidence type="ECO:0000256" key="1">
    <source>
        <dbReference type="ARBA" id="ARBA00023015"/>
    </source>
</evidence>
<dbReference type="InterPro" id="IPR018490">
    <property type="entry name" value="cNMP-bd_dom_sf"/>
</dbReference>
<dbReference type="EMBL" id="JBHMDY010000006">
    <property type="protein sequence ID" value="MFB9260512.1"/>
    <property type="molecule type" value="Genomic_DNA"/>
</dbReference>
<evidence type="ECO:0000259" key="6">
    <source>
        <dbReference type="PROSITE" id="PS51063"/>
    </source>
</evidence>
<dbReference type="Pfam" id="PF00027">
    <property type="entry name" value="cNMP_binding"/>
    <property type="match status" value="1"/>
</dbReference>
<evidence type="ECO:0000256" key="2">
    <source>
        <dbReference type="ARBA" id="ARBA00023125"/>
    </source>
</evidence>
<dbReference type="InterPro" id="IPR036388">
    <property type="entry name" value="WH-like_DNA-bd_sf"/>
</dbReference>
<dbReference type="Gene3D" id="1.10.10.10">
    <property type="entry name" value="Winged helix-like DNA-binding domain superfamily/Winged helix DNA-binding domain"/>
    <property type="match status" value="1"/>
</dbReference>
<dbReference type="PROSITE" id="PS50042">
    <property type="entry name" value="CNMP_BINDING_3"/>
    <property type="match status" value="1"/>
</dbReference>
<accession>A0ABV5JSX3</accession>
<evidence type="ECO:0000256" key="4">
    <source>
        <dbReference type="SAM" id="MobiDB-lite"/>
    </source>
</evidence>
<dbReference type="InterPro" id="IPR014710">
    <property type="entry name" value="RmlC-like_jellyroll"/>
</dbReference>
<dbReference type="SUPFAM" id="SSF46785">
    <property type="entry name" value="Winged helix' DNA-binding domain"/>
    <property type="match status" value="1"/>
</dbReference>
<proteinExistence type="predicted"/>
<dbReference type="InterPro" id="IPR000595">
    <property type="entry name" value="cNMP-bd_dom"/>
</dbReference>